<dbReference type="Proteomes" id="UP001284771">
    <property type="component" value="Unassembled WGS sequence"/>
</dbReference>
<evidence type="ECO:0000313" key="2">
    <source>
        <dbReference type="Proteomes" id="UP001284771"/>
    </source>
</evidence>
<proteinExistence type="predicted"/>
<name>A0ABU4J2A6_9BACI</name>
<comment type="caution">
    <text evidence="1">The sequence shown here is derived from an EMBL/GenBank/DDBJ whole genome shotgun (WGS) entry which is preliminary data.</text>
</comment>
<dbReference type="EMBL" id="JAWUZT010000005">
    <property type="protein sequence ID" value="MDW8515127.1"/>
    <property type="molecule type" value="Genomic_DNA"/>
</dbReference>
<evidence type="ECO:0000313" key="1">
    <source>
        <dbReference type="EMBL" id="MDW8515127.1"/>
    </source>
</evidence>
<accession>A0ABU4J2A6</accession>
<keyword evidence="2" id="KW-1185">Reference proteome</keyword>
<sequence length="196" mass="21852">MKGHNNIYSGYDQLLAFFNNTTWRRDNPRGARGWGPRGRRKYEKGGIINHEHEAVVGEGGKAEVIIPLEQFRQRALQLFKYVGEYFGFDMDALMSGGLSSMVQGLSSFAQQASSTVMNTSSTSMSTYNSLQQSGLTNNSTQNGGYSLKDMISGIRVDVQMGDIIMDGRQVAKTTEPFIKRSLIKDLNTDAYRRGKK</sequence>
<reference evidence="2" key="1">
    <citation type="submission" date="2023-07" db="EMBL/GenBank/DDBJ databases">
        <title>Draft genomic sequences of Priestia flexa CCM isolated from the soil of an abandoned mine contaminated by free cyanide in the high Andean zone of Tacna, Peru.</title>
        <authorList>
            <person name="Caceda Quiroz C.J."/>
            <person name="Maraza Chooque G.J."/>
            <person name="Fora Quispe G.L."/>
            <person name="Carpio Mamani M."/>
        </authorList>
    </citation>
    <scope>NUCLEOTIDE SEQUENCE [LARGE SCALE GENOMIC DNA]</scope>
    <source>
        <strain evidence="2">CCM</strain>
    </source>
</reference>
<protein>
    <submittedName>
        <fullName evidence="1">Uncharacterized protein</fullName>
    </submittedName>
</protein>
<gene>
    <name evidence="1" type="ORF">RIB56_03200</name>
</gene>
<organism evidence="1 2">
    <name type="scientific">Priestia flexa</name>
    <dbReference type="NCBI Taxonomy" id="86664"/>
    <lineage>
        <taxon>Bacteria</taxon>
        <taxon>Bacillati</taxon>
        <taxon>Bacillota</taxon>
        <taxon>Bacilli</taxon>
        <taxon>Bacillales</taxon>
        <taxon>Bacillaceae</taxon>
        <taxon>Priestia</taxon>
    </lineage>
</organism>